<keyword evidence="1" id="KW-0732">Signal</keyword>
<evidence type="ECO:0000313" key="4">
    <source>
        <dbReference type="Proteomes" id="UP001596353"/>
    </source>
</evidence>
<feature type="signal peptide" evidence="1">
    <location>
        <begin position="1"/>
        <end position="23"/>
    </location>
</feature>
<keyword evidence="4" id="KW-1185">Reference proteome</keyword>
<reference evidence="4" key="1">
    <citation type="journal article" date="2019" name="Int. J. Syst. Evol. Microbiol.">
        <title>The Global Catalogue of Microorganisms (GCM) 10K type strain sequencing project: providing services to taxonomists for standard genome sequencing and annotation.</title>
        <authorList>
            <consortium name="The Broad Institute Genomics Platform"/>
            <consortium name="The Broad Institute Genome Sequencing Center for Infectious Disease"/>
            <person name="Wu L."/>
            <person name="Ma J."/>
        </authorList>
    </citation>
    <scope>NUCLEOTIDE SEQUENCE [LARGE SCALE GENOMIC DNA]</scope>
    <source>
        <strain evidence="4">CCUG 66188</strain>
    </source>
</reference>
<feature type="chain" id="PRO_5046832615" evidence="1">
    <location>
        <begin position="24"/>
        <end position="198"/>
    </location>
</feature>
<protein>
    <submittedName>
        <fullName evidence="3">Molecular chaperone</fullName>
    </submittedName>
</protein>
<dbReference type="InterPro" id="IPR013783">
    <property type="entry name" value="Ig-like_fold"/>
</dbReference>
<name>A0ABW2B6Z2_9RHOB</name>
<dbReference type="InterPro" id="IPR050643">
    <property type="entry name" value="Periplasmic_pilus_chap"/>
</dbReference>
<evidence type="ECO:0000259" key="2">
    <source>
        <dbReference type="Pfam" id="PF00345"/>
    </source>
</evidence>
<dbReference type="InterPro" id="IPR016147">
    <property type="entry name" value="Pili_assmbl_chaperone_N"/>
</dbReference>
<comment type="caution">
    <text evidence="3">The sequence shown here is derived from an EMBL/GenBank/DDBJ whole genome shotgun (WGS) entry which is preliminary data.</text>
</comment>
<feature type="domain" description="Pili assembly chaperone N-terminal" evidence="2">
    <location>
        <begin position="26"/>
        <end position="145"/>
    </location>
</feature>
<sequence length="198" mass="21532">MNLFATLITTIALSLSAVGMAQAQSLRVAPTSVEIIAPGATATITVRNVGRQPMTIQSRVFAWSSGGATDVLANTRDVVISPPITQLAPGSVQTLRIVRTSKKPIRSEESYRLFVDELPTKARKGQSGVDFVTRLRIPVFLTPQNAVAKSLQWRVRSSGGRSYLEAQNTGDVRVRISDLQVTAGSRYSSPTRDWLDTF</sequence>
<proteinExistence type="predicted"/>
<evidence type="ECO:0000313" key="3">
    <source>
        <dbReference type="EMBL" id="MFC6761509.1"/>
    </source>
</evidence>
<dbReference type="Proteomes" id="UP001596353">
    <property type="component" value="Unassembled WGS sequence"/>
</dbReference>
<dbReference type="SUPFAM" id="SSF49354">
    <property type="entry name" value="PapD-like"/>
    <property type="match status" value="1"/>
</dbReference>
<dbReference type="PANTHER" id="PTHR30251:SF4">
    <property type="entry name" value="SLR1668 PROTEIN"/>
    <property type="match status" value="1"/>
</dbReference>
<accession>A0ABW2B6Z2</accession>
<dbReference type="Gene3D" id="2.60.40.10">
    <property type="entry name" value="Immunoglobulins"/>
    <property type="match status" value="1"/>
</dbReference>
<evidence type="ECO:0000256" key="1">
    <source>
        <dbReference type="SAM" id="SignalP"/>
    </source>
</evidence>
<gene>
    <name evidence="3" type="ORF">ACFQFQ_21950</name>
</gene>
<dbReference type="Pfam" id="PF00345">
    <property type="entry name" value="PapD_N"/>
    <property type="match status" value="1"/>
</dbReference>
<dbReference type="InterPro" id="IPR008962">
    <property type="entry name" value="PapD-like_sf"/>
</dbReference>
<dbReference type="EMBL" id="JBHSWG010000003">
    <property type="protein sequence ID" value="MFC6761509.1"/>
    <property type="molecule type" value="Genomic_DNA"/>
</dbReference>
<organism evidence="3 4">
    <name type="scientific">Sulfitobacter porphyrae</name>
    <dbReference type="NCBI Taxonomy" id="1246864"/>
    <lineage>
        <taxon>Bacteria</taxon>
        <taxon>Pseudomonadati</taxon>
        <taxon>Pseudomonadota</taxon>
        <taxon>Alphaproteobacteria</taxon>
        <taxon>Rhodobacterales</taxon>
        <taxon>Roseobacteraceae</taxon>
        <taxon>Sulfitobacter</taxon>
    </lineage>
</organism>
<dbReference type="PANTHER" id="PTHR30251">
    <property type="entry name" value="PILUS ASSEMBLY CHAPERONE"/>
    <property type="match status" value="1"/>
</dbReference>